<evidence type="ECO:0000313" key="2">
    <source>
        <dbReference type="EMBL" id="KAH9426685.1"/>
    </source>
</evidence>
<reference evidence="2 3" key="2">
    <citation type="journal article" date="2022" name="Mol. Biol. Evol.">
        <title>Comparative Genomics Reveals Insights into the Divergent Evolution of Astigmatic Mites and Household Pest Adaptations.</title>
        <authorList>
            <person name="Xiong Q."/>
            <person name="Wan A.T."/>
            <person name="Liu X."/>
            <person name="Fung C.S."/>
            <person name="Xiao X."/>
            <person name="Malainual N."/>
            <person name="Hou J."/>
            <person name="Wang L."/>
            <person name="Wang M."/>
            <person name="Yang K.Y."/>
            <person name="Cui Y."/>
            <person name="Leung E.L."/>
            <person name="Nong W."/>
            <person name="Shin S.K."/>
            <person name="Au S.W."/>
            <person name="Jeong K.Y."/>
            <person name="Chew F.T."/>
            <person name="Hui J.H."/>
            <person name="Leung T.F."/>
            <person name="Tungtrongchitr A."/>
            <person name="Zhong N."/>
            <person name="Liu Z."/>
            <person name="Tsui S.K."/>
        </authorList>
    </citation>
    <scope>NUCLEOTIDE SEQUENCE [LARGE SCALE GENOMIC DNA]</scope>
    <source>
        <strain evidence="2">Derp</strain>
    </source>
</reference>
<keyword evidence="1" id="KW-0472">Membrane</keyword>
<accession>A0ABQ8JW93</accession>
<dbReference type="EMBL" id="NJHN03000008">
    <property type="protein sequence ID" value="KAH9426685.1"/>
    <property type="molecule type" value="Genomic_DNA"/>
</dbReference>
<dbReference type="Proteomes" id="UP000887458">
    <property type="component" value="Unassembled WGS sequence"/>
</dbReference>
<feature type="transmembrane region" description="Helical" evidence="1">
    <location>
        <begin position="59"/>
        <end position="79"/>
    </location>
</feature>
<keyword evidence="1" id="KW-1133">Transmembrane helix</keyword>
<proteinExistence type="predicted"/>
<gene>
    <name evidence="2" type="ORF">DERP_002784</name>
</gene>
<keyword evidence="1" id="KW-0812">Transmembrane</keyword>
<name>A0ABQ8JW93_DERPT</name>
<organism evidence="2 3">
    <name type="scientific">Dermatophagoides pteronyssinus</name>
    <name type="common">European house dust mite</name>
    <dbReference type="NCBI Taxonomy" id="6956"/>
    <lineage>
        <taxon>Eukaryota</taxon>
        <taxon>Metazoa</taxon>
        <taxon>Ecdysozoa</taxon>
        <taxon>Arthropoda</taxon>
        <taxon>Chelicerata</taxon>
        <taxon>Arachnida</taxon>
        <taxon>Acari</taxon>
        <taxon>Acariformes</taxon>
        <taxon>Sarcoptiformes</taxon>
        <taxon>Astigmata</taxon>
        <taxon>Psoroptidia</taxon>
        <taxon>Analgoidea</taxon>
        <taxon>Pyroglyphidae</taxon>
        <taxon>Dermatophagoidinae</taxon>
        <taxon>Dermatophagoides</taxon>
    </lineage>
</organism>
<protein>
    <submittedName>
        <fullName evidence="2">Uncharacterized protein</fullName>
    </submittedName>
</protein>
<keyword evidence="3" id="KW-1185">Reference proteome</keyword>
<evidence type="ECO:0000313" key="3">
    <source>
        <dbReference type="Proteomes" id="UP000887458"/>
    </source>
</evidence>
<comment type="caution">
    <text evidence="2">The sequence shown here is derived from an EMBL/GenBank/DDBJ whole genome shotgun (WGS) entry which is preliminary data.</text>
</comment>
<sequence length="154" mass="17721">MSKSNEQFDFSSSLSLTTIDDDNDDYAKSSYRRSNHQKRCWFWYDDCLNHWFKTISRTFILLIIIIIMSSLSWSTTNFVNCNVHSSSSYQFSYSSSSPLPSPTTTTTRKRSTILETKQIDQRIFVDKNIDIDDDIDGVRDNVALSSSSSTSYIS</sequence>
<reference evidence="2 3" key="1">
    <citation type="journal article" date="2018" name="J. Allergy Clin. Immunol.">
        <title>High-quality assembly of Dermatophagoides pteronyssinus genome and transcriptome reveals a wide range of novel allergens.</title>
        <authorList>
            <person name="Liu X.Y."/>
            <person name="Yang K.Y."/>
            <person name="Wang M.Q."/>
            <person name="Kwok J.S."/>
            <person name="Zeng X."/>
            <person name="Yang Z."/>
            <person name="Xiao X.J."/>
            <person name="Lau C.P."/>
            <person name="Li Y."/>
            <person name="Huang Z.M."/>
            <person name="Ba J.G."/>
            <person name="Yim A.K."/>
            <person name="Ouyang C.Y."/>
            <person name="Ngai S.M."/>
            <person name="Chan T.F."/>
            <person name="Leung E.L."/>
            <person name="Liu L."/>
            <person name="Liu Z.G."/>
            <person name="Tsui S.K."/>
        </authorList>
    </citation>
    <scope>NUCLEOTIDE SEQUENCE [LARGE SCALE GENOMIC DNA]</scope>
    <source>
        <strain evidence="2">Derp</strain>
    </source>
</reference>
<evidence type="ECO:0000256" key="1">
    <source>
        <dbReference type="SAM" id="Phobius"/>
    </source>
</evidence>